<evidence type="ECO:0000256" key="2">
    <source>
        <dbReference type="ARBA" id="ARBA00022692"/>
    </source>
</evidence>
<accession>A0A9Q4HUL6</accession>
<proteinExistence type="inferred from homology"/>
<evidence type="ECO:0000256" key="1">
    <source>
        <dbReference type="ARBA" id="ARBA00006068"/>
    </source>
</evidence>
<dbReference type="InterPro" id="IPR050922">
    <property type="entry name" value="LytR/CpsA/Psr_CW_biosynth"/>
</dbReference>
<feature type="domain" description="Cell envelope-related transcriptional attenuator" evidence="5">
    <location>
        <begin position="70"/>
        <end position="211"/>
    </location>
</feature>
<sequence length="295" mass="33677">MQSIILFILALLLTIGGLTCYSIYRNVAKSVNHMYEPLHRDSKQQDDGIGHDPISILLLGVDERPGDKGRTDSMIVLTVNPETKTSTMVSIPRDTRVFMQSKNTNIKINAAYTYEGIEGTVQTVEQFLNIPINYYIKVNMEGFKDIVDAIGGIKVNNDFPFTLEGVHIPKGEQHIDGKIALKYARMRKEDPRGDFGRQQRQREIINEIIHEGAQLKSLANYQGILTALEENIQTNLTLDKMIDIQRSYKEAVNNIHQIEIKGDDKKIDHLWFHVVTDETRKDLSKKLRQQLNLES</sequence>
<comment type="similarity">
    <text evidence="1">Belongs to the LytR/CpsA/Psr (LCP) family.</text>
</comment>
<dbReference type="GO" id="GO:0071555">
    <property type="term" value="P:cell wall organization"/>
    <property type="evidence" value="ECO:0007669"/>
    <property type="project" value="UniProtKB-KW"/>
</dbReference>
<dbReference type="Gene3D" id="3.40.630.190">
    <property type="entry name" value="LCP protein"/>
    <property type="match status" value="1"/>
</dbReference>
<dbReference type="PANTHER" id="PTHR33392:SF6">
    <property type="entry name" value="POLYISOPRENYL-TEICHOIC ACID--PEPTIDOGLYCAN TEICHOIC ACID TRANSFERASE TAGU"/>
    <property type="match status" value="1"/>
</dbReference>
<evidence type="ECO:0000313" key="7">
    <source>
        <dbReference type="Proteomes" id="UP001066278"/>
    </source>
</evidence>
<evidence type="ECO:0000313" key="6">
    <source>
        <dbReference type="EMBL" id="MCY9228877.1"/>
    </source>
</evidence>
<reference evidence="6" key="1">
    <citation type="submission" date="2022-02" db="EMBL/GenBank/DDBJ databases">
        <title>Crop Bioprotection Bacillus Genome Sequencing.</title>
        <authorList>
            <person name="Dunlap C."/>
        </authorList>
    </citation>
    <scope>NUCLEOTIDE SEQUENCE</scope>
    <source>
        <strain evidence="6">T20C13</strain>
    </source>
</reference>
<dbReference type="RefSeq" id="WP_080428961.1">
    <property type="nucleotide sequence ID" value="NZ_CP096592.1"/>
</dbReference>
<keyword evidence="2" id="KW-0812">Transmembrane</keyword>
<dbReference type="InterPro" id="IPR004474">
    <property type="entry name" value="LytR_CpsA_psr"/>
</dbReference>
<evidence type="ECO:0000259" key="5">
    <source>
        <dbReference type="Pfam" id="PF03816"/>
    </source>
</evidence>
<organism evidence="6 7">
    <name type="scientific">Bacillus inaquosorum</name>
    <dbReference type="NCBI Taxonomy" id="483913"/>
    <lineage>
        <taxon>Bacteria</taxon>
        <taxon>Bacillati</taxon>
        <taxon>Bacillota</taxon>
        <taxon>Bacilli</taxon>
        <taxon>Bacillales</taxon>
        <taxon>Bacillaceae</taxon>
        <taxon>Bacillus</taxon>
    </lineage>
</organism>
<dbReference type="PANTHER" id="PTHR33392">
    <property type="entry name" value="POLYISOPRENYL-TEICHOIC ACID--PEPTIDOGLYCAN TEICHOIC ACID TRANSFERASE TAGU"/>
    <property type="match status" value="1"/>
</dbReference>
<keyword evidence="3" id="KW-0735">Signal-anchor</keyword>
<evidence type="ECO:0000256" key="4">
    <source>
        <dbReference type="ARBA" id="ARBA00022989"/>
    </source>
</evidence>
<keyword evidence="4" id="KW-1133">Transmembrane helix</keyword>
<name>A0A9Q4HUL6_9BACI</name>
<dbReference type="Pfam" id="PF03816">
    <property type="entry name" value="LytR_cpsA_psr"/>
    <property type="match status" value="1"/>
</dbReference>
<evidence type="ECO:0000256" key="3">
    <source>
        <dbReference type="ARBA" id="ARBA00022968"/>
    </source>
</evidence>
<keyword evidence="4" id="KW-0472">Membrane</keyword>
<dbReference type="EMBL" id="JALAXJ010000005">
    <property type="protein sequence ID" value="MCY9228877.1"/>
    <property type="molecule type" value="Genomic_DNA"/>
</dbReference>
<dbReference type="NCBIfam" id="TIGR00350">
    <property type="entry name" value="lytR_cpsA_psr"/>
    <property type="match status" value="1"/>
</dbReference>
<dbReference type="AlphaFoldDB" id="A0A9Q4HUL6"/>
<dbReference type="Proteomes" id="UP001066278">
    <property type="component" value="Unassembled WGS sequence"/>
</dbReference>
<protein>
    <submittedName>
        <fullName evidence="6">LCP family protein</fullName>
    </submittedName>
</protein>
<gene>
    <name evidence="6" type="ORF">MOE99_05770</name>
</gene>
<comment type="caution">
    <text evidence="6">The sequence shown here is derived from an EMBL/GenBank/DDBJ whole genome shotgun (WGS) entry which is preliminary data.</text>
</comment>
<dbReference type="GeneID" id="76976924"/>